<feature type="transmembrane region" description="Helical" evidence="1">
    <location>
        <begin position="79"/>
        <end position="97"/>
    </location>
</feature>
<gene>
    <name evidence="2" type="ORF">AMAG_15901</name>
</gene>
<feature type="transmembrane region" description="Helical" evidence="1">
    <location>
        <begin position="48"/>
        <end position="67"/>
    </location>
</feature>
<sequence>MKQAWAIAYLYDSVLNAILLASFLVYLRVMACSNTFWSGLQRYVTKAEALLVLGSISLVSVLALQLIDLTADPLWLTWYLIQGVRMLAYCTLLQLLTRIMSHRAQ</sequence>
<keyword evidence="1" id="KW-0472">Membrane</keyword>
<keyword evidence="3" id="KW-1185">Reference proteome</keyword>
<dbReference type="AlphaFoldDB" id="A0A0L0T924"/>
<reference evidence="2 3" key="1">
    <citation type="submission" date="2009-11" db="EMBL/GenBank/DDBJ databases">
        <title>Annotation of Allomyces macrogynus ATCC 38327.</title>
        <authorList>
            <consortium name="The Broad Institute Genome Sequencing Platform"/>
            <person name="Russ C."/>
            <person name="Cuomo C."/>
            <person name="Burger G."/>
            <person name="Gray M.W."/>
            <person name="Holland P.W.H."/>
            <person name="King N."/>
            <person name="Lang F.B.F."/>
            <person name="Roger A.J."/>
            <person name="Ruiz-Trillo I."/>
            <person name="Young S.K."/>
            <person name="Zeng Q."/>
            <person name="Gargeya S."/>
            <person name="Fitzgerald M."/>
            <person name="Haas B."/>
            <person name="Abouelleil A."/>
            <person name="Alvarado L."/>
            <person name="Arachchi H.M."/>
            <person name="Berlin A."/>
            <person name="Chapman S.B."/>
            <person name="Gearin G."/>
            <person name="Goldberg J."/>
            <person name="Griggs A."/>
            <person name="Gujja S."/>
            <person name="Hansen M."/>
            <person name="Heiman D."/>
            <person name="Howarth C."/>
            <person name="Larimer J."/>
            <person name="Lui A."/>
            <person name="MacDonald P.J.P."/>
            <person name="McCowen C."/>
            <person name="Montmayeur A."/>
            <person name="Murphy C."/>
            <person name="Neiman D."/>
            <person name="Pearson M."/>
            <person name="Priest M."/>
            <person name="Roberts A."/>
            <person name="Saif S."/>
            <person name="Shea T."/>
            <person name="Sisk P."/>
            <person name="Stolte C."/>
            <person name="Sykes S."/>
            <person name="Wortman J."/>
            <person name="Nusbaum C."/>
            <person name="Birren B."/>
        </authorList>
    </citation>
    <scope>NUCLEOTIDE SEQUENCE [LARGE SCALE GENOMIC DNA]</scope>
    <source>
        <strain evidence="2 3">ATCC 38327</strain>
    </source>
</reference>
<feature type="transmembrane region" description="Helical" evidence="1">
    <location>
        <begin position="6"/>
        <end position="27"/>
    </location>
</feature>
<evidence type="ECO:0000256" key="1">
    <source>
        <dbReference type="SAM" id="Phobius"/>
    </source>
</evidence>
<keyword evidence="1" id="KW-1133">Transmembrane helix</keyword>
<proteinExistence type="predicted"/>
<evidence type="ECO:0000313" key="2">
    <source>
        <dbReference type="EMBL" id="KNE71247.1"/>
    </source>
</evidence>
<name>A0A0L0T924_ALLM3</name>
<dbReference type="Proteomes" id="UP000054350">
    <property type="component" value="Unassembled WGS sequence"/>
</dbReference>
<organism evidence="2 3">
    <name type="scientific">Allomyces macrogynus (strain ATCC 38327)</name>
    <name type="common">Allomyces javanicus var. macrogynus</name>
    <dbReference type="NCBI Taxonomy" id="578462"/>
    <lineage>
        <taxon>Eukaryota</taxon>
        <taxon>Fungi</taxon>
        <taxon>Fungi incertae sedis</taxon>
        <taxon>Blastocladiomycota</taxon>
        <taxon>Blastocladiomycetes</taxon>
        <taxon>Blastocladiales</taxon>
        <taxon>Blastocladiaceae</taxon>
        <taxon>Allomyces</taxon>
    </lineage>
</organism>
<dbReference type="EMBL" id="GG745370">
    <property type="protein sequence ID" value="KNE71247.1"/>
    <property type="molecule type" value="Genomic_DNA"/>
</dbReference>
<accession>A0A0L0T924</accession>
<reference evidence="3" key="2">
    <citation type="submission" date="2009-11" db="EMBL/GenBank/DDBJ databases">
        <title>The Genome Sequence of Allomyces macrogynus strain ATCC 38327.</title>
        <authorList>
            <consortium name="The Broad Institute Genome Sequencing Platform"/>
            <person name="Russ C."/>
            <person name="Cuomo C."/>
            <person name="Shea T."/>
            <person name="Young S.K."/>
            <person name="Zeng Q."/>
            <person name="Koehrsen M."/>
            <person name="Haas B."/>
            <person name="Borodovsky M."/>
            <person name="Guigo R."/>
            <person name="Alvarado L."/>
            <person name="Berlin A."/>
            <person name="Borenstein D."/>
            <person name="Chen Z."/>
            <person name="Engels R."/>
            <person name="Freedman E."/>
            <person name="Gellesch M."/>
            <person name="Goldberg J."/>
            <person name="Griggs A."/>
            <person name="Gujja S."/>
            <person name="Heiman D."/>
            <person name="Hepburn T."/>
            <person name="Howarth C."/>
            <person name="Jen D."/>
            <person name="Larson L."/>
            <person name="Lewis B."/>
            <person name="Mehta T."/>
            <person name="Park D."/>
            <person name="Pearson M."/>
            <person name="Roberts A."/>
            <person name="Saif S."/>
            <person name="Shenoy N."/>
            <person name="Sisk P."/>
            <person name="Stolte C."/>
            <person name="Sykes S."/>
            <person name="Walk T."/>
            <person name="White J."/>
            <person name="Yandava C."/>
            <person name="Burger G."/>
            <person name="Gray M.W."/>
            <person name="Holland P.W.H."/>
            <person name="King N."/>
            <person name="Lang F.B.F."/>
            <person name="Roger A.J."/>
            <person name="Ruiz-Trillo I."/>
            <person name="Lander E."/>
            <person name="Nusbaum C."/>
        </authorList>
    </citation>
    <scope>NUCLEOTIDE SEQUENCE [LARGE SCALE GENOMIC DNA]</scope>
    <source>
        <strain evidence="3">ATCC 38327</strain>
    </source>
</reference>
<dbReference type="VEuPathDB" id="FungiDB:AMAG_15901"/>
<keyword evidence="1" id="KW-0812">Transmembrane</keyword>
<protein>
    <submittedName>
        <fullName evidence="2">Uncharacterized protein</fullName>
    </submittedName>
</protein>
<evidence type="ECO:0000313" key="3">
    <source>
        <dbReference type="Proteomes" id="UP000054350"/>
    </source>
</evidence>